<keyword evidence="2" id="KW-1185">Reference proteome</keyword>
<evidence type="ECO:0000313" key="2">
    <source>
        <dbReference type="Proteomes" id="UP001327560"/>
    </source>
</evidence>
<dbReference type="Proteomes" id="UP001327560">
    <property type="component" value="Chromosome 5"/>
</dbReference>
<dbReference type="Pfam" id="PF04646">
    <property type="entry name" value="DUF604"/>
    <property type="match status" value="1"/>
</dbReference>
<dbReference type="InterPro" id="IPR006740">
    <property type="entry name" value="DUF604"/>
</dbReference>
<sequence>MAYGGGGIAIIYPLAEALSRMLDECIERNEFDFANFEVASTAESGWDFSSQWMRSLHCNGKQCQVQKIRCLVHYLRISSVPTGFVSFERKVPLENSTACQIIGYGVGVGGWAIGLKLGSKSKGIEYTIHWDIVILVS</sequence>
<gene>
    <name evidence="1" type="ORF">Cni_G16322</name>
</gene>
<reference evidence="1 2" key="1">
    <citation type="submission" date="2023-10" db="EMBL/GenBank/DDBJ databases">
        <title>Chromosome-scale genome assembly provides insights into flower coloration mechanisms of Canna indica.</title>
        <authorList>
            <person name="Li C."/>
        </authorList>
    </citation>
    <scope>NUCLEOTIDE SEQUENCE [LARGE SCALE GENOMIC DNA]</scope>
    <source>
        <tissue evidence="1">Flower</tissue>
    </source>
</reference>
<dbReference type="EMBL" id="CP136894">
    <property type="protein sequence ID" value="WOL07578.1"/>
    <property type="molecule type" value="Genomic_DNA"/>
</dbReference>
<dbReference type="AlphaFoldDB" id="A0AAQ3KEY6"/>
<accession>A0AAQ3KEY6</accession>
<proteinExistence type="predicted"/>
<name>A0AAQ3KEY6_9LILI</name>
<protein>
    <submittedName>
        <fullName evidence="1">Uncharacterized protein</fullName>
    </submittedName>
</protein>
<organism evidence="1 2">
    <name type="scientific">Canna indica</name>
    <name type="common">Indian-shot</name>
    <dbReference type="NCBI Taxonomy" id="4628"/>
    <lineage>
        <taxon>Eukaryota</taxon>
        <taxon>Viridiplantae</taxon>
        <taxon>Streptophyta</taxon>
        <taxon>Embryophyta</taxon>
        <taxon>Tracheophyta</taxon>
        <taxon>Spermatophyta</taxon>
        <taxon>Magnoliopsida</taxon>
        <taxon>Liliopsida</taxon>
        <taxon>Zingiberales</taxon>
        <taxon>Cannaceae</taxon>
        <taxon>Canna</taxon>
    </lineage>
</organism>
<evidence type="ECO:0000313" key="1">
    <source>
        <dbReference type="EMBL" id="WOL07578.1"/>
    </source>
</evidence>